<dbReference type="InterPro" id="IPR015424">
    <property type="entry name" value="PyrdxlP-dep_Trfase"/>
</dbReference>
<dbReference type="AlphaFoldDB" id="A0A344UWN7"/>
<sequence length="398" mass="43259">MTADPARFLAPRYRIRPHSILAEAITAGQQAGHEDLINFSIGDPDLTTDPRIIRAAMDDALAGHTHYTAAHGDPELVDAIVEAQRSDYGVDVDPRDVLVTASACHAMALACMAVLDPDLPFGERSEVIIPEPYFNCYDGQIEQAGGVPVHVPTAEADGFQLRADALEAAITPRTRAIILNTPTNPSGVCWTRDAQLVIARVAAEHGLLVLADDIYTSFSYAEPFIPFATLPGMAERTVTIRSFSKNYAMTGWRIGYAMGPRAIIGAMTDINENIVYSAPDPSQRAALAAIRLRHEIMPPIAELYRSRLMAAHQEICRTPNMHALEPGGAIYLWVNIADTGLSSQAVMDAMLTQAHVLTIPGPAFGASGEGYLRLAATLDVERIREAFARIRRMEIFSD</sequence>
<dbReference type="GO" id="GO:0006520">
    <property type="term" value="P:amino acid metabolic process"/>
    <property type="evidence" value="ECO:0007669"/>
    <property type="project" value="InterPro"/>
</dbReference>
<evidence type="ECO:0000256" key="1">
    <source>
        <dbReference type="ARBA" id="ARBA00001933"/>
    </source>
</evidence>
<dbReference type="OrthoDB" id="9763453at2"/>
<dbReference type="InterPro" id="IPR015422">
    <property type="entry name" value="PyrdxlP-dep_Trfase_small"/>
</dbReference>
<dbReference type="EMBL" id="CP025198">
    <property type="protein sequence ID" value="AXE39685.1"/>
    <property type="molecule type" value="Genomic_DNA"/>
</dbReference>
<accession>A0A344UWN7</accession>
<dbReference type="GO" id="GO:0008483">
    <property type="term" value="F:transaminase activity"/>
    <property type="evidence" value="ECO:0007669"/>
    <property type="project" value="UniProtKB-KW"/>
</dbReference>
<dbReference type="Gene3D" id="3.40.640.10">
    <property type="entry name" value="Type I PLP-dependent aspartate aminotransferase-like (Major domain)"/>
    <property type="match status" value="1"/>
</dbReference>
<dbReference type="Pfam" id="PF00155">
    <property type="entry name" value="Aminotran_1_2"/>
    <property type="match status" value="1"/>
</dbReference>
<evidence type="ECO:0000256" key="3">
    <source>
        <dbReference type="ARBA" id="ARBA00022576"/>
    </source>
</evidence>
<dbReference type="PROSITE" id="PS00105">
    <property type="entry name" value="AA_TRANSFER_CLASS_1"/>
    <property type="match status" value="1"/>
</dbReference>
<evidence type="ECO:0000313" key="9">
    <source>
        <dbReference type="Proteomes" id="UP000251995"/>
    </source>
</evidence>
<dbReference type="RefSeq" id="WP_114045525.1">
    <property type="nucleotide sequence ID" value="NZ_CP025198.1"/>
</dbReference>
<dbReference type="PANTHER" id="PTHR46383">
    <property type="entry name" value="ASPARTATE AMINOTRANSFERASE"/>
    <property type="match status" value="1"/>
</dbReference>
<name>A0A344UWN7_9ACTN</name>
<organism evidence="8 9">
    <name type="scientific">Acidipropionibacterium virtanenii</name>
    <dbReference type="NCBI Taxonomy" id="2057246"/>
    <lineage>
        <taxon>Bacteria</taxon>
        <taxon>Bacillati</taxon>
        <taxon>Actinomycetota</taxon>
        <taxon>Actinomycetes</taxon>
        <taxon>Propionibacteriales</taxon>
        <taxon>Propionibacteriaceae</taxon>
        <taxon>Acidipropionibacterium</taxon>
    </lineage>
</organism>
<dbReference type="InterPro" id="IPR050596">
    <property type="entry name" value="AspAT/PAT-like"/>
</dbReference>
<comment type="cofactor">
    <cofactor evidence="1 6">
        <name>pyridoxal 5'-phosphate</name>
        <dbReference type="ChEBI" id="CHEBI:597326"/>
    </cofactor>
</comment>
<evidence type="ECO:0000313" key="8">
    <source>
        <dbReference type="EMBL" id="AXE39685.1"/>
    </source>
</evidence>
<evidence type="ECO:0000256" key="5">
    <source>
        <dbReference type="ARBA" id="ARBA00022898"/>
    </source>
</evidence>
<evidence type="ECO:0000256" key="4">
    <source>
        <dbReference type="ARBA" id="ARBA00022679"/>
    </source>
</evidence>
<dbReference type="PANTHER" id="PTHR46383:SF1">
    <property type="entry name" value="ASPARTATE AMINOTRANSFERASE"/>
    <property type="match status" value="1"/>
</dbReference>
<reference evidence="8 9" key="1">
    <citation type="submission" date="2017-12" db="EMBL/GenBank/DDBJ databases">
        <title>The whole genome sequence of the Acidipropionibacterium virtanenii sp. nov. type strain JS278.</title>
        <authorList>
            <person name="Laine P."/>
            <person name="Deptula P."/>
            <person name="Varmanen P."/>
            <person name="Auvinen P."/>
        </authorList>
    </citation>
    <scope>NUCLEOTIDE SEQUENCE [LARGE SCALE GENOMIC DNA]</scope>
    <source>
        <strain evidence="8 9">JS278</strain>
    </source>
</reference>
<keyword evidence="9" id="KW-1185">Reference proteome</keyword>
<keyword evidence="8" id="KW-0670">Pyruvate</keyword>
<dbReference type="Proteomes" id="UP000251995">
    <property type="component" value="Chromosome"/>
</dbReference>
<gene>
    <name evidence="8" type="primary">aruH_2</name>
    <name evidence="8" type="ORF">JS278_02547</name>
</gene>
<keyword evidence="5" id="KW-0663">Pyridoxal phosphate</keyword>
<dbReference type="FunFam" id="3.40.640.10:FF:000033">
    <property type="entry name" value="Aspartate aminotransferase"/>
    <property type="match status" value="1"/>
</dbReference>
<dbReference type="InterPro" id="IPR015421">
    <property type="entry name" value="PyrdxlP-dep_Trfase_major"/>
</dbReference>
<dbReference type="KEGG" id="acij:JS278_02547"/>
<dbReference type="EC" id="2.6.1.-" evidence="6"/>
<keyword evidence="3 6" id="KW-0032">Aminotransferase</keyword>
<protein>
    <recommendedName>
        <fullName evidence="6">Aminotransferase</fullName>
        <ecNumber evidence="6">2.6.1.-</ecNumber>
    </recommendedName>
</protein>
<evidence type="ECO:0000256" key="2">
    <source>
        <dbReference type="ARBA" id="ARBA00007441"/>
    </source>
</evidence>
<dbReference type="InterPro" id="IPR004838">
    <property type="entry name" value="NHTrfase_class1_PyrdxlP-BS"/>
</dbReference>
<feature type="domain" description="Aminotransferase class I/classII large" evidence="7">
    <location>
        <begin position="35"/>
        <end position="390"/>
    </location>
</feature>
<dbReference type="InterPro" id="IPR004839">
    <property type="entry name" value="Aminotransferase_I/II_large"/>
</dbReference>
<keyword evidence="4 6" id="KW-0808">Transferase</keyword>
<evidence type="ECO:0000259" key="7">
    <source>
        <dbReference type="Pfam" id="PF00155"/>
    </source>
</evidence>
<dbReference type="CDD" id="cd00609">
    <property type="entry name" value="AAT_like"/>
    <property type="match status" value="1"/>
</dbReference>
<evidence type="ECO:0000256" key="6">
    <source>
        <dbReference type="RuleBase" id="RU000481"/>
    </source>
</evidence>
<comment type="similarity">
    <text evidence="2 6">Belongs to the class-I pyridoxal-phosphate-dependent aminotransferase family.</text>
</comment>
<dbReference type="Gene3D" id="3.90.1150.10">
    <property type="entry name" value="Aspartate Aminotransferase, domain 1"/>
    <property type="match status" value="1"/>
</dbReference>
<dbReference type="SUPFAM" id="SSF53383">
    <property type="entry name" value="PLP-dependent transferases"/>
    <property type="match status" value="1"/>
</dbReference>
<proteinExistence type="inferred from homology"/>
<dbReference type="GO" id="GO:0030170">
    <property type="term" value="F:pyridoxal phosphate binding"/>
    <property type="evidence" value="ECO:0007669"/>
    <property type="project" value="InterPro"/>
</dbReference>